<evidence type="ECO:0000256" key="2">
    <source>
        <dbReference type="SAM" id="Phobius"/>
    </source>
</evidence>
<feature type="region of interest" description="Disordered" evidence="1">
    <location>
        <begin position="80"/>
        <end position="106"/>
    </location>
</feature>
<dbReference type="AlphaFoldDB" id="A0AA38IFS3"/>
<name>A0AA38IFS3_9CUCU</name>
<evidence type="ECO:0000313" key="3">
    <source>
        <dbReference type="EMBL" id="KAJ3655195.1"/>
    </source>
</evidence>
<keyword evidence="4" id="KW-1185">Reference proteome</keyword>
<gene>
    <name evidence="3" type="ORF">Zmor_014332</name>
</gene>
<organism evidence="3 4">
    <name type="scientific">Zophobas morio</name>
    <dbReference type="NCBI Taxonomy" id="2755281"/>
    <lineage>
        <taxon>Eukaryota</taxon>
        <taxon>Metazoa</taxon>
        <taxon>Ecdysozoa</taxon>
        <taxon>Arthropoda</taxon>
        <taxon>Hexapoda</taxon>
        <taxon>Insecta</taxon>
        <taxon>Pterygota</taxon>
        <taxon>Neoptera</taxon>
        <taxon>Endopterygota</taxon>
        <taxon>Coleoptera</taxon>
        <taxon>Polyphaga</taxon>
        <taxon>Cucujiformia</taxon>
        <taxon>Tenebrionidae</taxon>
        <taxon>Zophobas</taxon>
    </lineage>
</organism>
<feature type="compositionally biased region" description="Basic and acidic residues" evidence="1">
    <location>
        <begin position="97"/>
        <end position="106"/>
    </location>
</feature>
<keyword evidence="2" id="KW-0472">Membrane</keyword>
<keyword evidence="2" id="KW-0812">Transmembrane</keyword>
<feature type="transmembrane region" description="Helical" evidence="2">
    <location>
        <begin position="45"/>
        <end position="65"/>
    </location>
</feature>
<sequence>MSTIPEAKEKREFISPAPEDAIYESMRNVESKNTINTVATRKTIIYTWITIVGCICVHGVSFLLLTKQKQNINNINAREEKKGLCSESNARPQVRVPTEHNGQHYS</sequence>
<protein>
    <submittedName>
        <fullName evidence="3">Uncharacterized protein</fullName>
    </submittedName>
</protein>
<keyword evidence="2" id="KW-1133">Transmembrane helix</keyword>
<evidence type="ECO:0000256" key="1">
    <source>
        <dbReference type="SAM" id="MobiDB-lite"/>
    </source>
</evidence>
<evidence type="ECO:0000313" key="4">
    <source>
        <dbReference type="Proteomes" id="UP001168821"/>
    </source>
</evidence>
<dbReference type="Proteomes" id="UP001168821">
    <property type="component" value="Unassembled WGS sequence"/>
</dbReference>
<dbReference type="EMBL" id="JALNTZ010000004">
    <property type="protein sequence ID" value="KAJ3655195.1"/>
    <property type="molecule type" value="Genomic_DNA"/>
</dbReference>
<reference evidence="3" key="1">
    <citation type="journal article" date="2023" name="G3 (Bethesda)">
        <title>Whole genome assemblies of Zophobas morio and Tenebrio molitor.</title>
        <authorList>
            <person name="Kaur S."/>
            <person name="Stinson S.A."/>
            <person name="diCenzo G.C."/>
        </authorList>
    </citation>
    <scope>NUCLEOTIDE SEQUENCE</scope>
    <source>
        <strain evidence="3">QUZm001</strain>
    </source>
</reference>
<comment type="caution">
    <text evidence="3">The sequence shown here is derived from an EMBL/GenBank/DDBJ whole genome shotgun (WGS) entry which is preliminary data.</text>
</comment>
<proteinExistence type="predicted"/>
<accession>A0AA38IFS3</accession>